<dbReference type="PANTHER" id="PTHR10357:SF216">
    <property type="entry name" value="MALTOOLIGOSYL TREHALOSE SYNTHASE-RELATED"/>
    <property type="match status" value="1"/>
</dbReference>
<dbReference type="AlphaFoldDB" id="A0A211ZFL3"/>
<dbReference type="Pfam" id="PF00128">
    <property type="entry name" value="Alpha-amylase"/>
    <property type="match status" value="1"/>
</dbReference>
<dbReference type="Gene3D" id="1.10.10.470">
    <property type="entry name" value="Maltooligosyl trehalose synthase, domain 4"/>
    <property type="match status" value="1"/>
</dbReference>
<comment type="caution">
    <text evidence="3">The sequence shown here is derived from an EMBL/GenBank/DDBJ whole genome shotgun (WGS) entry which is preliminary data.</text>
</comment>
<dbReference type="CDD" id="cd11336">
    <property type="entry name" value="AmyAc_MTSase"/>
    <property type="match status" value="1"/>
</dbReference>
<evidence type="ECO:0000313" key="4">
    <source>
        <dbReference type="Proteomes" id="UP000196655"/>
    </source>
</evidence>
<organism evidence="3 4">
    <name type="scientific">Inquilinus limosus</name>
    <dbReference type="NCBI Taxonomy" id="171674"/>
    <lineage>
        <taxon>Bacteria</taxon>
        <taxon>Pseudomonadati</taxon>
        <taxon>Pseudomonadota</taxon>
        <taxon>Alphaproteobacteria</taxon>
        <taxon>Rhodospirillales</taxon>
        <taxon>Rhodospirillaceae</taxon>
        <taxon>Inquilinus</taxon>
    </lineage>
</organism>
<dbReference type="InterPro" id="IPR012767">
    <property type="entry name" value="Trehalose_TreY"/>
</dbReference>
<feature type="compositionally biased region" description="Basic residues" evidence="1">
    <location>
        <begin position="16"/>
        <end position="28"/>
    </location>
</feature>
<proteinExistence type="predicted"/>
<evidence type="ECO:0000259" key="2">
    <source>
        <dbReference type="SMART" id="SM00642"/>
    </source>
</evidence>
<feature type="domain" description="Glycosyl hydrolase family 13 catalytic" evidence="2">
    <location>
        <begin position="52"/>
        <end position="743"/>
    </location>
</feature>
<sequence>MGDAVWRDPVRERARPGRRPGRGHRGLGHGRGAGADVVSAIVHPPRATARLQIHAGFTLDDARAALPYLARLGISHVYASPLLAACPGSAHGYDVIDPTRIDPERGGEDGFARFTEALRAHGLGLILDIVPNHMAASPASPWWRDVLEHGRASAHAAVFDIDWEAPANPGRVLLPILGRRYGEALRTGDIRLVRDPASGRPAVAVPGHTLPVAPGTADAIAGDPGPDALHALLERQHYRLAHWRVAAAEINYRRFFDIDGLVGVRVEDPVVFDATHGRILGAVAAGQVQGLRIDHVDGLADPGGYLARLRQAADAVRPAGAPFAIWVEKILAEGEDLPAGWPVEGTSGYEVANAIHTLQVDPAAAGPVRAAYARFTGDRGGMADTVRECRRAVIEGSLAAPFEALVDAVDRLAYAGWRERDLTRAAIHEALAAVIGQLPSYRGYPDGATFGLDAAIGRACDAQPGPALDFVAALAAGRLPGDEAAGILRRFQQLTGAVAAKAVEDTAFYRHVPLVSLNEVGGWPERFGMTPEDFHAVFAQRRQDAPDALSALSTHDHKRGADVRARLAALSELAPEWQAAIAAWSALLAPHRGGGNDRPVPSRRHEYLFYQTVIGTWPAGGPDADFADRIAAYLLKAAREGKDETSWTDPDIAYEAGLERFIRAALDPAGPFVAAAAPFAGRVARIGAVNGLAQLAAQMTLPGVPDLYQGTEEWDLSLVDPDNRRPVDWDRLSRRLDTVAGADPAGLADTWPDGRIKHWLAARLLRLRRDDPDIFARGDYAPVEAQGPAAAHVVAWRRSLDGRHLVVAVPRLVAGRLNGALGLTGFDGTAVPLPTRPGDGGGERGIGGSRADLGPVFGRLPVFLHHLGGRDGE</sequence>
<dbReference type="InterPro" id="IPR006047">
    <property type="entry name" value="GH13_cat_dom"/>
</dbReference>
<dbReference type="InterPro" id="IPR017853">
    <property type="entry name" value="GH"/>
</dbReference>
<keyword evidence="4" id="KW-1185">Reference proteome</keyword>
<feature type="compositionally biased region" description="Basic and acidic residues" evidence="1">
    <location>
        <begin position="1"/>
        <end position="15"/>
    </location>
</feature>
<dbReference type="SMART" id="SM00642">
    <property type="entry name" value="Aamy"/>
    <property type="match status" value="1"/>
</dbReference>
<dbReference type="EMBL" id="NHON01000073">
    <property type="protein sequence ID" value="OWJ63954.1"/>
    <property type="molecule type" value="Genomic_DNA"/>
</dbReference>
<gene>
    <name evidence="3" type="ORF">BWR60_27115</name>
</gene>
<reference evidence="4" key="1">
    <citation type="submission" date="2017-05" db="EMBL/GenBank/DDBJ databases">
        <authorList>
            <person name="Macchi M."/>
            <person name="Festa S."/>
            <person name="Coppotelli B.M."/>
            <person name="Morelli I.S."/>
        </authorList>
    </citation>
    <scope>NUCLEOTIDE SEQUENCE [LARGE SCALE GENOMIC DNA]</scope>
    <source>
        <strain evidence="4">I</strain>
    </source>
</reference>
<accession>A0A211ZFL3</accession>
<dbReference type="PANTHER" id="PTHR10357">
    <property type="entry name" value="ALPHA-AMYLASE FAMILY MEMBER"/>
    <property type="match status" value="1"/>
</dbReference>
<evidence type="ECO:0000313" key="3">
    <source>
        <dbReference type="EMBL" id="OWJ63954.1"/>
    </source>
</evidence>
<dbReference type="Gene3D" id="3.20.20.80">
    <property type="entry name" value="Glycosidases"/>
    <property type="match status" value="2"/>
</dbReference>
<protein>
    <submittedName>
        <fullName evidence="3">Malto-oligosyltrehalose synthase</fullName>
    </submittedName>
</protein>
<dbReference type="InterPro" id="IPR013797">
    <property type="entry name" value="Maltooligo_trehalose_synth_4"/>
</dbReference>
<dbReference type="GO" id="GO:0030980">
    <property type="term" value="P:alpha-glucan catabolic process"/>
    <property type="evidence" value="ECO:0007669"/>
    <property type="project" value="TreeGrafter"/>
</dbReference>
<dbReference type="OrthoDB" id="9761577at2"/>
<feature type="region of interest" description="Disordered" evidence="1">
    <location>
        <begin position="1"/>
        <end position="32"/>
    </location>
</feature>
<dbReference type="SUPFAM" id="SSF51445">
    <property type="entry name" value="(Trans)glycosidases"/>
    <property type="match status" value="1"/>
</dbReference>
<evidence type="ECO:0000256" key="1">
    <source>
        <dbReference type="SAM" id="MobiDB-lite"/>
    </source>
</evidence>
<dbReference type="GO" id="GO:0047470">
    <property type="term" value="F:(1,4)-alpha-D-glucan 1-alpha-D-glucosylmutase activity"/>
    <property type="evidence" value="ECO:0007669"/>
    <property type="project" value="TreeGrafter"/>
</dbReference>
<dbReference type="STRING" id="1122125.GCA_000423185_06589"/>
<dbReference type="Gene3D" id="3.30.1590.10">
    <property type="entry name" value="Maltooligosyl trehalose synthase, domain 2"/>
    <property type="match status" value="1"/>
</dbReference>
<dbReference type="GO" id="GO:0005992">
    <property type="term" value="P:trehalose biosynthetic process"/>
    <property type="evidence" value="ECO:0007669"/>
    <property type="project" value="TreeGrafter"/>
</dbReference>
<name>A0A211ZFL3_9PROT</name>
<dbReference type="Proteomes" id="UP000196655">
    <property type="component" value="Unassembled WGS sequence"/>
</dbReference>
<dbReference type="NCBIfam" id="TIGR02401">
    <property type="entry name" value="trehalose_TreY"/>
    <property type="match status" value="1"/>
</dbReference>